<dbReference type="AlphaFoldDB" id="A0A5C3NKM4"/>
<gene>
    <name evidence="1" type="ORF">OE88DRAFT_48084</name>
</gene>
<accession>A0A5C3NKM4</accession>
<evidence type="ECO:0000313" key="1">
    <source>
        <dbReference type="EMBL" id="TFK56688.1"/>
    </source>
</evidence>
<evidence type="ECO:0000313" key="2">
    <source>
        <dbReference type="Proteomes" id="UP000305948"/>
    </source>
</evidence>
<dbReference type="STRING" id="5364.A0A5C3NKM4"/>
<dbReference type="Gene3D" id="3.30.70.100">
    <property type="match status" value="1"/>
</dbReference>
<sequence length="233" mass="27233">MSSNNPQGFFVVFSDPGDNVPEAEFNDWYENEHIPQRIAIPSFKSWDRFTQADGQKPRYAAIYDLETPDALGKPEYASLAQTRSQREKDILAKVGTVDRRVYEVYTSPIPGPTPVQKKPSIVVFNSMSLTADKEEEFHRWYHQEHIPMLAECPGWIRSRRFVLKSWDRTGEEGSKDKTEPPKFLAVHEWESDAVFQTEKFKQAVSTEWMARVREGVVNQERRVFKFLRAWERD</sequence>
<evidence type="ECO:0008006" key="3">
    <source>
        <dbReference type="Google" id="ProtNLM"/>
    </source>
</evidence>
<proteinExistence type="predicted"/>
<dbReference type="Proteomes" id="UP000305948">
    <property type="component" value="Unassembled WGS sequence"/>
</dbReference>
<keyword evidence="2" id="KW-1185">Reference proteome</keyword>
<dbReference type="SUPFAM" id="SSF54909">
    <property type="entry name" value="Dimeric alpha+beta barrel"/>
    <property type="match status" value="2"/>
</dbReference>
<dbReference type="OrthoDB" id="2851338at2759"/>
<protein>
    <recommendedName>
        <fullName evidence="3">EthD domain-containing protein</fullName>
    </recommendedName>
</protein>
<name>A0A5C3NKM4_9AGAM</name>
<organism evidence="1 2">
    <name type="scientific">Heliocybe sulcata</name>
    <dbReference type="NCBI Taxonomy" id="5364"/>
    <lineage>
        <taxon>Eukaryota</taxon>
        <taxon>Fungi</taxon>
        <taxon>Dikarya</taxon>
        <taxon>Basidiomycota</taxon>
        <taxon>Agaricomycotina</taxon>
        <taxon>Agaricomycetes</taxon>
        <taxon>Gloeophyllales</taxon>
        <taxon>Gloeophyllaceae</taxon>
        <taxon>Heliocybe</taxon>
    </lineage>
</organism>
<dbReference type="EMBL" id="ML213503">
    <property type="protein sequence ID" value="TFK56688.1"/>
    <property type="molecule type" value="Genomic_DNA"/>
</dbReference>
<dbReference type="InterPro" id="IPR011008">
    <property type="entry name" value="Dimeric_a/b-barrel"/>
</dbReference>
<reference evidence="1 2" key="1">
    <citation type="journal article" date="2019" name="Nat. Ecol. Evol.">
        <title>Megaphylogeny resolves global patterns of mushroom evolution.</title>
        <authorList>
            <person name="Varga T."/>
            <person name="Krizsan K."/>
            <person name="Foldi C."/>
            <person name="Dima B."/>
            <person name="Sanchez-Garcia M."/>
            <person name="Sanchez-Ramirez S."/>
            <person name="Szollosi G.J."/>
            <person name="Szarkandi J.G."/>
            <person name="Papp V."/>
            <person name="Albert L."/>
            <person name="Andreopoulos W."/>
            <person name="Angelini C."/>
            <person name="Antonin V."/>
            <person name="Barry K.W."/>
            <person name="Bougher N.L."/>
            <person name="Buchanan P."/>
            <person name="Buyck B."/>
            <person name="Bense V."/>
            <person name="Catcheside P."/>
            <person name="Chovatia M."/>
            <person name="Cooper J."/>
            <person name="Damon W."/>
            <person name="Desjardin D."/>
            <person name="Finy P."/>
            <person name="Geml J."/>
            <person name="Haridas S."/>
            <person name="Hughes K."/>
            <person name="Justo A."/>
            <person name="Karasinski D."/>
            <person name="Kautmanova I."/>
            <person name="Kiss B."/>
            <person name="Kocsube S."/>
            <person name="Kotiranta H."/>
            <person name="LaButti K.M."/>
            <person name="Lechner B.E."/>
            <person name="Liimatainen K."/>
            <person name="Lipzen A."/>
            <person name="Lukacs Z."/>
            <person name="Mihaltcheva S."/>
            <person name="Morgado L.N."/>
            <person name="Niskanen T."/>
            <person name="Noordeloos M.E."/>
            <person name="Ohm R.A."/>
            <person name="Ortiz-Santana B."/>
            <person name="Ovrebo C."/>
            <person name="Racz N."/>
            <person name="Riley R."/>
            <person name="Savchenko A."/>
            <person name="Shiryaev A."/>
            <person name="Soop K."/>
            <person name="Spirin V."/>
            <person name="Szebenyi C."/>
            <person name="Tomsovsky M."/>
            <person name="Tulloss R.E."/>
            <person name="Uehling J."/>
            <person name="Grigoriev I.V."/>
            <person name="Vagvolgyi C."/>
            <person name="Papp T."/>
            <person name="Martin F.M."/>
            <person name="Miettinen O."/>
            <person name="Hibbett D.S."/>
            <person name="Nagy L.G."/>
        </authorList>
    </citation>
    <scope>NUCLEOTIDE SEQUENCE [LARGE SCALE GENOMIC DNA]</scope>
    <source>
        <strain evidence="1 2">OMC1185</strain>
    </source>
</reference>